<comment type="caution">
    <text evidence="1">The sequence shown here is derived from an EMBL/GenBank/DDBJ whole genome shotgun (WGS) entry which is preliminary data.</text>
</comment>
<dbReference type="EMBL" id="CM045761">
    <property type="protein sequence ID" value="KAI8012873.1"/>
    <property type="molecule type" value="Genomic_DNA"/>
</dbReference>
<keyword evidence="1" id="KW-0808">Transferase</keyword>
<name>A0ACC0HH10_9ERIC</name>
<proteinExistence type="predicted"/>
<protein>
    <submittedName>
        <fullName evidence="1">BAHD acyltransferase BIA1</fullName>
    </submittedName>
</protein>
<organism evidence="1 2">
    <name type="scientific">Camellia lanceoleosa</name>
    <dbReference type="NCBI Taxonomy" id="1840588"/>
    <lineage>
        <taxon>Eukaryota</taxon>
        <taxon>Viridiplantae</taxon>
        <taxon>Streptophyta</taxon>
        <taxon>Embryophyta</taxon>
        <taxon>Tracheophyta</taxon>
        <taxon>Spermatophyta</taxon>
        <taxon>Magnoliopsida</taxon>
        <taxon>eudicotyledons</taxon>
        <taxon>Gunneridae</taxon>
        <taxon>Pentapetalae</taxon>
        <taxon>asterids</taxon>
        <taxon>Ericales</taxon>
        <taxon>Theaceae</taxon>
        <taxon>Camellia</taxon>
    </lineage>
</organism>
<sequence length="255" mass="29353">MISKPFHHKSIRNHRRRYVFNASKLHALKAEAANARVQQPTRMEAIMALLWKCATDASRSRLGFGSTNPRRPSILVISADMRERLVPPLLESSFGNIGRPLVVHADDESENEMNLSNLGKRANEEDSQARKLRVRTVVTMVFNKPIYRILSEIRDKPFVQWPAKLEEAQRGFDNRYRCTFHDEKGHQIKNYTPLRQHLQELVVTSHLDQYIEGRAQPALQDRNRPNGTPADGLPQGIINVIHGIIEHEQYVNSKR</sequence>
<keyword evidence="1" id="KW-0012">Acyltransferase</keyword>
<gene>
    <name evidence="1" type="ORF">LOK49_LG05G02305</name>
</gene>
<keyword evidence="2" id="KW-1185">Reference proteome</keyword>
<evidence type="ECO:0000313" key="2">
    <source>
        <dbReference type="Proteomes" id="UP001060215"/>
    </source>
</evidence>
<accession>A0ACC0HH10</accession>
<dbReference type="Proteomes" id="UP001060215">
    <property type="component" value="Chromosome 4"/>
</dbReference>
<evidence type="ECO:0000313" key="1">
    <source>
        <dbReference type="EMBL" id="KAI8012873.1"/>
    </source>
</evidence>
<reference evidence="1 2" key="1">
    <citation type="journal article" date="2022" name="Plant J.">
        <title>Chromosome-level genome of Camellia lanceoleosa provides a valuable resource for understanding genome evolution and self-incompatibility.</title>
        <authorList>
            <person name="Gong W."/>
            <person name="Xiao S."/>
            <person name="Wang L."/>
            <person name="Liao Z."/>
            <person name="Chang Y."/>
            <person name="Mo W."/>
            <person name="Hu G."/>
            <person name="Li W."/>
            <person name="Zhao G."/>
            <person name="Zhu H."/>
            <person name="Hu X."/>
            <person name="Ji K."/>
            <person name="Xiang X."/>
            <person name="Song Q."/>
            <person name="Yuan D."/>
            <person name="Jin S."/>
            <person name="Zhang L."/>
        </authorList>
    </citation>
    <scope>NUCLEOTIDE SEQUENCE [LARGE SCALE GENOMIC DNA]</scope>
    <source>
        <strain evidence="1">SQ_2022a</strain>
    </source>
</reference>